<dbReference type="EMBL" id="CP042430">
    <property type="protein sequence ID" value="QEC46765.1"/>
    <property type="molecule type" value="Genomic_DNA"/>
</dbReference>
<name>A0A5B8U1R6_9ACTN</name>
<dbReference type="PANTHER" id="PTHR42905:SF5">
    <property type="entry name" value="CARBOXYVINYL-CARBOXYPHOSPHONATE PHOSPHORYLMUTASE, CHLOROPLASTIC"/>
    <property type="match status" value="1"/>
</dbReference>
<evidence type="ECO:0000313" key="2">
    <source>
        <dbReference type="Proteomes" id="UP000321805"/>
    </source>
</evidence>
<dbReference type="AlphaFoldDB" id="A0A5B8U1R6"/>
<dbReference type="Gene3D" id="3.20.20.60">
    <property type="entry name" value="Phosphoenolpyruvate-binding domains"/>
    <property type="match status" value="1"/>
</dbReference>
<accession>A0A5B8U1R6</accession>
<proteinExistence type="predicted"/>
<reference evidence="1 2" key="1">
    <citation type="journal article" date="2018" name="J. Microbiol.">
        <title>Baekduia soli gen. nov., sp. nov., a novel bacterium isolated from the soil of Baekdu Mountain and proposal of a novel family name, Baekduiaceae fam. nov.</title>
        <authorList>
            <person name="An D.S."/>
            <person name="Siddiqi M.Z."/>
            <person name="Kim K.H."/>
            <person name="Yu H.S."/>
            <person name="Im W.T."/>
        </authorList>
    </citation>
    <scope>NUCLEOTIDE SEQUENCE [LARGE SCALE GENOMIC DNA]</scope>
    <source>
        <strain evidence="1 2">BR7-21</strain>
    </source>
</reference>
<keyword evidence="1" id="KW-0456">Lyase</keyword>
<dbReference type="InterPro" id="IPR039556">
    <property type="entry name" value="ICL/PEPM"/>
</dbReference>
<gene>
    <name evidence="1" type="ORF">FSW04_03630</name>
</gene>
<dbReference type="SUPFAM" id="SSF51621">
    <property type="entry name" value="Phosphoenolpyruvate/pyruvate domain"/>
    <property type="match status" value="1"/>
</dbReference>
<dbReference type="OrthoDB" id="9771433at2"/>
<keyword evidence="2" id="KW-1185">Reference proteome</keyword>
<dbReference type="Pfam" id="PF13714">
    <property type="entry name" value="PEP_mutase"/>
    <property type="match status" value="1"/>
</dbReference>
<sequence>MPPKLLSQDGIIVAPGVYDVLSAIIAEQAGAGALYMTGNGQASSALGLPDLGLITLSEMRERIRATRARVSVPIIADADTGFGSLLMIQRAVQEYEAAGADAIQIEDQVDPKRCGHELGRAVVEVGEMVARITAAVQARRSRDFAVIARTDARTDLGLDAAIERGNAYARAGADVIFVESPESVEELGRAVREIDAPVLANMVETGRTPYLSTAELGALGVKVAIYPSIGFLAAAFAVRTAYGELLTRGRAVSLDRMLSLDEYHAILSFSDFAETSERLAGEGA</sequence>
<protein>
    <submittedName>
        <fullName evidence="1">Isocitrate lyase/PEP mutase family protein</fullName>
    </submittedName>
</protein>
<dbReference type="Proteomes" id="UP000321805">
    <property type="component" value="Chromosome"/>
</dbReference>
<dbReference type="RefSeq" id="WP_146916357.1">
    <property type="nucleotide sequence ID" value="NZ_CP042430.1"/>
</dbReference>
<organism evidence="1 2">
    <name type="scientific">Baekduia soli</name>
    <dbReference type="NCBI Taxonomy" id="496014"/>
    <lineage>
        <taxon>Bacteria</taxon>
        <taxon>Bacillati</taxon>
        <taxon>Actinomycetota</taxon>
        <taxon>Thermoleophilia</taxon>
        <taxon>Solirubrobacterales</taxon>
        <taxon>Baekduiaceae</taxon>
        <taxon>Baekduia</taxon>
    </lineage>
</organism>
<dbReference type="PANTHER" id="PTHR42905">
    <property type="entry name" value="PHOSPHOENOLPYRUVATE CARBOXYLASE"/>
    <property type="match status" value="1"/>
</dbReference>
<dbReference type="KEGG" id="bsol:FSW04_03630"/>
<evidence type="ECO:0000313" key="1">
    <source>
        <dbReference type="EMBL" id="QEC46765.1"/>
    </source>
</evidence>
<dbReference type="CDD" id="cd00377">
    <property type="entry name" value="ICL_PEPM"/>
    <property type="match status" value="1"/>
</dbReference>
<dbReference type="InterPro" id="IPR015813">
    <property type="entry name" value="Pyrv/PenolPyrv_kinase-like_dom"/>
</dbReference>
<dbReference type="InterPro" id="IPR040442">
    <property type="entry name" value="Pyrv_kinase-like_dom_sf"/>
</dbReference>
<dbReference type="GO" id="GO:0016833">
    <property type="term" value="F:oxo-acid-lyase activity"/>
    <property type="evidence" value="ECO:0007669"/>
    <property type="project" value="UniProtKB-ARBA"/>
</dbReference>